<accession>A0A014PIA7</accession>
<dbReference type="GO" id="GO:0003677">
    <property type="term" value="F:DNA binding"/>
    <property type="evidence" value="ECO:0007669"/>
    <property type="project" value="UniProtKB-KW"/>
</dbReference>
<keyword evidence="6" id="KW-0539">Nucleus</keyword>
<name>A0A014PIA7_9HYPO</name>
<dbReference type="PROSITE" id="PS00463">
    <property type="entry name" value="ZN2_CY6_FUNGAL_1"/>
    <property type="match status" value="1"/>
</dbReference>
<evidence type="ECO:0000313" key="9">
    <source>
        <dbReference type="Proteomes" id="UP000030151"/>
    </source>
</evidence>
<dbReference type="SMART" id="SM00066">
    <property type="entry name" value="GAL4"/>
    <property type="match status" value="1"/>
</dbReference>
<dbReference type="SUPFAM" id="SSF57701">
    <property type="entry name" value="Zn2/Cys6 DNA-binding domain"/>
    <property type="match status" value="1"/>
</dbReference>
<evidence type="ECO:0000256" key="3">
    <source>
        <dbReference type="ARBA" id="ARBA00023015"/>
    </source>
</evidence>
<evidence type="ECO:0000256" key="6">
    <source>
        <dbReference type="ARBA" id="ARBA00023242"/>
    </source>
</evidence>
<dbReference type="Pfam" id="PF00172">
    <property type="entry name" value="Zn_clus"/>
    <property type="match status" value="1"/>
</dbReference>
<keyword evidence="4" id="KW-0238">DNA-binding</keyword>
<evidence type="ECO:0000256" key="5">
    <source>
        <dbReference type="ARBA" id="ARBA00023163"/>
    </source>
</evidence>
<protein>
    <recommendedName>
        <fullName evidence="7">Zn(2)-C6 fungal-type domain-containing protein</fullName>
    </recommendedName>
</protein>
<dbReference type="GO" id="GO:0008270">
    <property type="term" value="F:zinc ion binding"/>
    <property type="evidence" value="ECO:0007669"/>
    <property type="project" value="InterPro"/>
</dbReference>
<dbReference type="EMBL" id="JELW01000084">
    <property type="protein sequence ID" value="EXU95370.1"/>
    <property type="molecule type" value="Genomic_DNA"/>
</dbReference>
<comment type="caution">
    <text evidence="8">The sequence shown here is derived from an EMBL/GenBank/DDBJ whole genome shotgun (WGS) entry which is preliminary data.</text>
</comment>
<dbReference type="InterPro" id="IPR036864">
    <property type="entry name" value="Zn2-C6_fun-type_DNA-bd_sf"/>
</dbReference>
<dbReference type="PANTHER" id="PTHR36206:SF4">
    <property type="entry name" value="HYPOTHETICAL CONSERVED PROTEIN (EUROFUNG)-RELATED"/>
    <property type="match status" value="1"/>
</dbReference>
<evidence type="ECO:0000256" key="4">
    <source>
        <dbReference type="ARBA" id="ARBA00023125"/>
    </source>
</evidence>
<evidence type="ECO:0000313" key="8">
    <source>
        <dbReference type="EMBL" id="EXU95370.1"/>
    </source>
</evidence>
<keyword evidence="2" id="KW-0862">Zinc</keyword>
<dbReference type="OrthoDB" id="3145928at2759"/>
<keyword evidence="1" id="KW-0479">Metal-binding</keyword>
<dbReference type="eggNOG" id="ENOG502RUYT">
    <property type="taxonomic scope" value="Eukaryota"/>
</dbReference>
<evidence type="ECO:0000256" key="1">
    <source>
        <dbReference type="ARBA" id="ARBA00022723"/>
    </source>
</evidence>
<evidence type="ECO:0000256" key="2">
    <source>
        <dbReference type="ARBA" id="ARBA00022833"/>
    </source>
</evidence>
<dbReference type="PANTHER" id="PTHR36206">
    <property type="entry name" value="ASPERCRYPTIN BIOSYNTHESIS CLUSTER-SPECIFIC TRANSCRIPTION REGULATOR ATNN-RELATED"/>
    <property type="match status" value="1"/>
</dbReference>
<dbReference type="Proteomes" id="UP000030151">
    <property type="component" value="Unassembled WGS sequence"/>
</dbReference>
<dbReference type="Gene3D" id="4.10.240.10">
    <property type="entry name" value="Zn(2)-C6 fungal-type DNA-binding domain"/>
    <property type="match status" value="1"/>
</dbReference>
<keyword evidence="5" id="KW-0804">Transcription</keyword>
<dbReference type="InterPro" id="IPR001138">
    <property type="entry name" value="Zn2Cys6_DnaBD"/>
</dbReference>
<dbReference type="PROSITE" id="PS50048">
    <property type="entry name" value="ZN2_CY6_FUNGAL_2"/>
    <property type="match status" value="1"/>
</dbReference>
<gene>
    <name evidence="8" type="ORF">X797_011558</name>
</gene>
<feature type="domain" description="Zn(2)-C6 fungal-type" evidence="7">
    <location>
        <begin position="17"/>
        <end position="45"/>
    </location>
</feature>
<sequence length="346" mass="40153">MVTTRRARKWAPKVKTGCITCRRRRIRCDETRPVCKNCVKAARDCEGYTNSQKPEPIVTMLGKQPTYRTWPVDVSPNGKERQIYDFLRCEAVKQVAGYFDTSFWTVDVLRATQAYPAIWHASLAMAAMQNWATFNGDTEASRQTRLDLYQLSLRQYNASIKYLRIITPKSYPTYSEQETILLASALFARLCCLNGDISQALSHAHAGIRLFYEWEFWKQEDLLPASRQNCILAVDSLLVLFTHLENRFVSRLGRMDRPRWRLLATPQRCSRKPFGSANEAYCNLMRIIIMSTMEPYLFPSRTGKPAQDAWQSSYEHIVDLAEQLLNRNDRNEAQLPYPKYSFFTSH</sequence>
<reference evidence="8 9" key="1">
    <citation type="submission" date="2014-02" db="EMBL/GenBank/DDBJ databases">
        <title>The genome sequence of the entomopathogenic fungus Metarhizium robertsii ARSEF 2575.</title>
        <authorList>
            <person name="Giuliano Garisto Donzelli B."/>
            <person name="Roe B.A."/>
            <person name="Macmil S.L."/>
            <person name="Krasnoff S.B."/>
            <person name="Gibson D.M."/>
        </authorList>
    </citation>
    <scope>NUCLEOTIDE SEQUENCE [LARGE SCALE GENOMIC DNA]</scope>
    <source>
        <strain evidence="8 9">ARSEF 2575</strain>
    </source>
</reference>
<evidence type="ECO:0000259" key="7">
    <source>
        <dbReference type="PROSITE" id="PS50048"/>
    </source>
</evidence>
<keyword evidence="3" id="KW-0805">Transcription regulation</keyword>
<dbReference type="GO" id="GO:0000981">
    <property type="term" value="F:DNA-binding transcription factor activity, RNA polymerase II-specific"/>
    <property type="evidence" value="ECO:0007669"/>
    <property type="project" value="InterPro"/>
</dbReference>
<dbReference type="HOGENOM" id="CLU_801895_0_0_1"/>
<dbReference type="AlphaFoldDB" id="A0A014PIA7"/>
<proteinExistence type="predicted"/>
<dbReference type="InterPro" id="IPR052360">
    <property type="entry name" value="Transcr_Regulatory_Proteins"/>
</dbReference>
<organism evidence="8 9">
    <name type="scientific">Metarhizium robertsii</name>
    <dbReference type="NCBI Taxonomy" id="568076"/>
    <lineage>
        <taxon>Eukaryota</taxon>
        <taxon>Fungi</taxon>
        <taxon>Dikarya</taxon>
        <taxon>Ascomycota</taxon>
        <taxon>Pezizomycotina</taxon>
        <taxon>Sordariomycetes</taxon>
        <taxon>Hypocreomycetidae</taxon>
        <taxon>Hypocreales</taxon>
        <taxon>Clavicipitaceae</taxon>
        <taxon>Metarhizium</taxon>
    </lineage>
</organism>